<reference evidence="2 3" key="1">
    <citation type="submission" date="2015-07" db="EMBL/GenBank/DDBJ databases">
        <authorList>
            <person name="Noorani M."/>
        </authorList>
    </citation>
    <scope>NUCLEOTIDE SEQUENCE [LARGE SCALE GENOMIC DNA]</scope>
    <source>
        <strain evidence="2 3">NRRL B-24567</strain>
    </source>
</reference>
<name>A0A0N0S5W2_9ACTN</name>
<dbReference type="AlphaFoldDB" id="A0A0N0S5W2"/>
<dbReference type="PATRIC" id="fig|36816.3.peg.3212"/>
<protein>
    <submittedName>
        <fullName evidence="2">Uncharacterized protein</fullName>
    </submittedName>
</protein>
<dbReference type="OrthoDB" id="231241at2"/>
<organism evidence="2 3">
    <name type="scientific">Streptomyces caelestis</name>
    <dbReference type="NCBI Taxonomy" id="36816"/>
    <lineage>
        <taxon>Bacteria</taxon>
        <taxon>Bacillati</taxon>
        <taxon>Actinomycetota</taxon>
        <taxon>Actinomycetes</taxon>
        <taxon>Kitasatosporales</taxon>
        <taxon>Streptomycetaceae</taxon>
        <taxon>Streptomyces</taxon>
    </lineage>
</organism>
<evidence type="ECO:0000313" key="2">
    <source>
        <dbReference type="EMBL" id="KOT39151.1"/>
    </source>
</evidence>
<sequence>MSTAVRRWAEFAWNGTGYNQRTPFSFDGDAPVFHSLGSWRLDARSGRWGVGADNTFVLKPEFEADRIPVSSATGWDTTVGADSPSTRFVSDPAPARTEHTTR</sequence>
<dbReference type="Proteomes" id="UP000037773">
    <property type="component" value="Unassembled WGS sequence"/>
</dbReference>
<feature type="region of interest" description="Disordered" evidence="1">
    <location>
        <begin position="72"/>
        <end position="102"/>
    </location>
</feature>
<dbReference type="EMBL" id="LGCN01000154">
    <property type="protein sequence ID" value="KOT39151.1"/>
    <property type="molecule type" value="Genomic_DNA"/>
</dbReference>
<proteinExistence type="predicted"/>
<keyword evidence="3" id="KW-1185">Reference proteome</keyword>
<gene>
    <name evidence="2" type="ORF">ADK41_14870</name>
</gene>
<comment type="caution">
    <text evidence="2">The sequence shown here is derived from an EMBL/GenBank/DDBJ whole genome shotgun (WGS) entry which is preliminary data.</text>
</comment>
<accession>A0A0N0S5W2</accession>
<evidence type="ECO:0000256" key="1">
    <source>
        <dbReference type="SAM" id="MobiDB-lite"/>
    </source>
</evidence>
<evidence type="ECO:0000313" key="3">
    <source>
        <dbReference type="Proteomes" id="UP000037773"/>
    </source>
</evidence>
<dbReference type="RefSeq" id="WP_030826688.1">
    <property type="nucleotide sequence ID" value="NZ_JBFBKA010000036.1"/>
</dbReference>